<dbReference type="RefSeq" id="WP_123693168.1">
    <property type="nucleotide sequence ID" value="NZ_AP019700.1"/>
</dbReference>
<gene>
    <name evidence="4" type="ORF">EDC65_4166</name>
</gene>
<dbReference type="SUPFAM" id="SSF55729">
    <property type="entry name" value="Acyl-CoA N-acyltransferases (Nat)"/>
    <property type="match status" value="1"/>
</dbReference>
<evidence type="ECO:0000313" key="4">
    <source>
        <dbReference type="EMBL" id="ROP83518.1"/>
    </source>
</evidence>
<evidence type="ECO:0000259" key="3">
    <source>
        <dbReference type="PROSITE" id="PS51186"/>
    </source>
</evidence>
<dbReference type="CDD" id="cd04301">
    <property type="entry name" value="NAT_SF"/>
    <property type="match status" value="1"/>
</dbReference>
<dbReference type="PANTHER" id="PTHR43877:SF2">
    <property type="entry name" value="AMINOALKYLPHOSPHONATE N-ACETYLTRANSFERASE-RELATED"/>
    <property type="match status" value="1"/>
</dbReference>
<dbReference type="PANTHER" id="PTHR43877">
    <property type="entry name" value="AMINOALKYLPHOSPHONATE N-ACETYLTRANSFERASE-RELATED-RELATED"/>
    <property type="match status" value="1"/>
</dbReference>
<proteinExistence type="predicted"/>
<keyword evidence="5" id="KW-1185">Reference proteome</keyword>
<dbReference type="Proteomes" id="UP000278222">
    <property type="component" value="Unassembled WGS sequence"/>
</dbReference>
<evidence type="ECO:0000256" key="1">
    <source>
        <dbReference type="ARBA" id="ARBA00022679"/>
    </source>
</evidence>
<dbReference type="AlphaFoldDB" id="A0A3N1KYW9"/>
<comment type="caution">
    <text evidence="4">The sequence shown here is derived from an EMBL/GenBank/DDBJ whole genome shotgun (WGS) entry which is preliminary data.</text>
</comment>
<dbReference type="Pfam" id="PF00583">
    <property type="entry name" value="Acetyltransf_1"/>
    <property type="match status" value="1"/>
</dbReference>
<accession>A0A3N1KYW9</accession>
<keyword evidence="2 4" id="KW-0012">Acyltransferase</keyword>
<dbReference type="InterPro" id="IPR000182">
    <property type="entry name" value="GNAT_dom"/>
</dbReference>
<dbReference type="InterPro" id="IPR016181">
    <property type="entry name" value="Acyl_CoA_acyltransferase"/>
</dbReference>
<dbReference type="GO" id="GO:0016747">
    <property type="term" value="F:acyltransferase activity, transferring groups other than amino-acyl groups"/>
    <property type="evidence" value="ECO:0007669"/>
    <property type="project" value="InterPro"/>
</dbReference>
<sequence>MNAPPIRRAAHADIPRLFEIRFAVTENRLIDPTRVTAADCAWFIDHSDVWVWVEDGTIRGFSAADPRDATIWALFVEPGQDGRGIGRALLAVACDTLRRHRFRSASLTTDAGSRAEGFYRAAGWVEIGRDGGEVRLQLALRSVDDPVGI</sequence>
<organism evidence="4 5">
    <name type="scientific">Stella humosa</name>
    <dbReference type="NCBI Taxonomy" id="94"/>
    <lineage>
        <taxon>Bacteria</taxon>
        <taxon>Pseudomonadati</taxon>
        <taxon>Pseudomonadota</taxon>
        <taxon>Alphaproteobacteria</taxon>
        <taxon>Rhodospirillales</taxon>
        <taxon>Stellaceae</taxon>
        <taxon>Stella</taxon>
    </lineage>
</organism>
<reference evidence="4 5" key="1">
    <citation type="submission" date="2018-11" db="EMBL/GenBank/DDBJ databases">
        <title>Genomic Encyclopedia of Type Strains, Phase IV (KMG-IV): sequencing the most valuable type-strain genomes for metagenomic binning, comparative biology and taxonomic classification.</title>
        <authorList>
            <person name="Goeker M."/>
        </authorList>
    </citation>
    <scope>NUCLEOTIDE SEQUENCE [LARGE SCALE GENOMIC DNA]</scope>
    <source>
        <strain evidence="4 5">DSM 5900</strain>
    </source>
</reference>
<evidence type="ECO:0000256" key="2">
    <source>
        <dbReference type="ARBA" id="ARBA00023315"/>
    </source>
</evidence>
<feature type="domain" description="N-acetyltransferase" evidence="3">
    <location>
        <begin position="4"/>
        <end position="141"/>
    </location>
</feature>
<dbReference type="PROSITE" id="PS51186">
    <property type="entry name" value="GNAT"/>
    <property type="match status" value="1"/>
</dbReference>
<dbReference type="OrthoDB" id="7356080at2"/>
<dbReference type="Gene3D" id="3.40.630.30">
    <property type="match status" value="1"/>
</dbReference>
<keyword evidence="1 4" id="KW-0808">Transferase</keyword>
<name>A0A3N1KYW9_9PROT</name>
<dbReference type="InterPro" id="IPR050832">
    <property type="entry name" value="Bact_Acetyltransf"/>
</dbReference>
<evidence type="ECO:0000313" key="5">
    <source>
        <dbReference type="Proteomes" id="UP000278222"/>
    </source>
</evidence>
<dbReference type="EMBL" id="RJKX01000016">
    <property type="protein sequence ID" value="ROP83518.1"/>
    <property type="molecule type" value="Genomic_DNA"/>
</dbReference>
<protein>
    <submittedName>
        <fullName evidence="4">L-amino acid N-acyltransferase YncA</fullName>
    </submittedName>
</protein>